<dbReference type="InterPro" id="IPR004869">
    <property type="entry name" value="MMPL_dom"/>
</dbReference>
<feature type="transmembrane region" description="Helical" evidence="7">
    <location>
        <begin position="206"/>
        <end position="226"/>
    </location>
</feature>
<accession>A0A6J7RBD0</accession>
<feature type="transmembrane region" description="Helical" evidence="7">
    <location>
        <begin position="370"/>
        <end position="390"/>
    </location>
</feature>
<evidence type="ECO:0000313" key="10">
    <source>
        <dbReference type="EMBL" id="CAB4859228.1"/>
    </source>
</evidence>
<evidence type="ECO:0000256" key="7">
    <source>
        <dbReference type="SAM" id="Phobius"/>
    </source>
</evidence>
<feature type="transmembrane region" description="Helical" evidence="7">
    <location>
        <begin position="280"/>
        <end position="305"/>
    </location>
</feature>
<dbReference type="AlphaFoldDB" id="A0A6J7RBD0"/>
<evidence type="ECO:0000313" key="11">
    <source>
        <dbReference type="EMBL" id="CAB5026057.1"/>
    </source>
</evidence>
<dbReference type="Gene3D" id="1.20.1640.10">
    <property type="entry name" value="Multidrug efflux transporter AcrB transmembrane domain"/>
    <property type="match status" value="2"/>
</dbReference>
<keyword evidence="4 7" id="KW-0812">Transmembrane</keyword>
<dbReference type="EMBL" id="CAFBLT010000001">
    <property type="protein sequence ID" value="CAB4859228.1"/>
    <property type="molecule type" value="Genomic_DNA"/>
</dbReference>
<sequence>MFSKLSKAIVGHPWRVISVWIILAIGIIGFSPDLLNYTTSSAGAGLSNSYQSVQAQNIATKYFPASAYGSGSIVVTASNGAALQDTDITSIQGLVSGLTSQKIPCVTSVTTSPKYVSSNKKADLVAVVYSEAAGSTCVNNASNTINSDTADYLRGTGLVAGQVGNASISVDTTNAYATAQTILEIFTVLAIVLLLALVFRSIIIAILPVVLITIIHVMAAGVTAWLAEGFGFQVGTSLDPLLTVVMFGVGTDYIIFLLFRYREDIIENANEGHTQILEKALSKIGVVVMSAAATVITAFAALLVASLQALTTLAPGLIVGVFFMMLAGLTLVPAIFRLLGKHLFFPYQPRKPKRVSQSERVAHFVMKRRVLTIVMGLVVFVGLALGLFGFKTTYNTLSELPTSTPSLVAYNTLAANYPPGLLGPTYVYVEGTSSTPINETSVANLSTKLSTTKGVESVLGTTYSPTTSPAAAQIAVVLSDNPYSTQALDNVQNSIEPAADGAIPGNFIAVGGTSSQLVDVRSAMTDSLKHVLPLALVIVAIILALLLFAIVAPLYIVLGVIILYISVVGVTMLVFVTGLGYNGVDFTVPLIAYLFVMAVGSDYNILMAARIREEHNAGLPPKEAAKQAILTGAPSVTAAGLILAATFASLLFTNIQILEEIGLAVIAAVLLASYVLTSKMLPAVTSLQGNSFWWPKHKITGAPPEAPEAQKEPESVS</sequence>
<evidence type="ECO:0000256" key="6">
    <source>
        <dbReference type="ARBA" id="ARBA00023136"/>
    </source>
</evidence>
<feature type="transmembrane region" description="Helical" evidence="7">
    <location>
        <begin position="657"/>
        <end position="676"/>
    </location>
</feature>
<reference evidence="11" key="1">
    <citation type="submission" date="2020-05" db="EMBL/GenBank/DDBJ databases">
        <authorList>
            <person name="Chiriac C."/>
            <person name="Salcher M."/>
            <person name="Ghai R."/>
            <person name="Kavagutti S V."/>
        </authorList>
    </citation>
    <scope>NUCLEOTIDE SEQUENCE</scope>
</reference>
<evidence type="ECO:0000256" key="1">
    <source>
        <dbReference type="ARBA" id="ARBA00004651"/>
    </source>
</evidence>
<dbReference type="EMBL" id="CAFBPM010000012">
    <property type="protein sequence ID" value="CAB5026057.1"/>
    <property type="molecule type" value="Genomic_DNA"/>
</dbReference>
<evidence type="ECO:0000256" key="2">
    <source>
        <dbReference type="ARBA" id="ARBA00010157"/>
    </source>
</evidence>
<keyword evidence="6 7" id="KW-0472">Membrane</keyword>
<dbReference type="InterPro" id="IPR050545">
    <property type="entry name" value="Mycobact_MmpL"/>
</dbReference>
<dbReference type="GO" id="GO:0005886">
    <property type="term" value="C:plasma membrane"/>
    <property type="evidence" value="ECO:0007669"/>
    <property type="project" value="UniProtKB-SubCell"/>
</dbReference>
<feature type="transmembrane region" description="Helical" evidence="7">
    <location>
        <begin position="12"/>
        <end position="31"/>
    </location>
</feature>
<keyword evidence="3" id="KW-1003">Cell membrane</keyword>
<feature type="transmembrane region" description="Helical" evidence="7">
    <location>
        <begin position="317"/>
        <end position="340"/>
    </location>
</feature>
<evidence type="ECO:0000259" key="8">
    <source>
        <dbReference type="PROSITE" id="PS50156"/>
    </source>
</evidence>
<feature type="transmembrane region" description="Helical" evidence="7">
    <location>
        <begin position="175"/>
        <end position="199"/>
    </location>
</feature>
<feature type="transmembrane region" description="Helical" evidence="7">
    <location>
        <begin position="629"/>
        <end position="651"/>
    </location>
</feature>
<name>A0A6J7RBD0_9ZZZZ</name>
<evidence type="ECO:0000256" key="4">
    <source>
        <dbReference type="ARBA" id="ARBA00022692"/>
    </source>
</evidence>
<evidence type="ECO:0000256" key="3">
    <source>
        <dbReference type="ARBA" id="ARBA00022475"/>
    </source>
</evidence>
<dbReference type="Pfam" id="PF03176">
    <property type="entry name" value="MMPL"/>
    <property type="match status" value="2"/>
</dbReference>
<dbReference type="EMBL" id="CAFABE010000010">
    <property type="protein sequence ID" value="CAB4820479.1"/>
    <property type="molecule type" value="Genomic_DNA"/>
</dbReference>
<proteinExistence type="inferred from homology"/>
<evidence type="ECO:0000256" key="5">
    <source>
        <dbReference type="ARBA" id="ARBA00022989"/>
    </source>
</evidence>
<keyword evidence="5 7" id="KW-1133">Transmembrane helix</keyword>
<feature type="domain" description="SSD" evidence="8">
    <location>
        <begin position="204"/>
        <end position="338"/>
    </location>
</feature>
<comment type="subcellular location">
    <subcellularLocation>
        <location evidence="1">Cell membrane</location>
        <topology evidence="1">Multi-pass membrane protein</topology>
    </subcellularLocation>
</comment>
<dbReference type="InterPro" id="IPR000731">
    <property type="entry name" value="SSD"/>
</dbReference>
<feature type="transmembrane region" description="Helical" evidence="7">
    <location>
        <begin position="561"/>
        <end position="584"/>
    </location>
</feature>
<feature type="transmembrane region" description="Helical" evidence="7">
    <location>
        <begin position="238"/>
        <end position="259"/>
    </location>
</feature>
<organism evidence="11">
    <name type="scientific">freshwater metagenome</name>
    <dbReference type="NCBI Taxonomy" id="449393"/>
    <lineage>
        <taxon>unclassified sequences</taxon>
        <taxon>metagenomes</taxon>
        <taxon>ecological metagenomes</taxon>
    </lineage>
</organism>
<comment type="similarity">
    <text evidence="2">Belongs to the resistance-nodulation-cell division (RND) (TC 2.A.6) family. MmpL subfamily.</text>
</comment>
<protein>
    <submittedName>
        <fullName evidence="11">Unannotated protein</fullName>
    </submittedName>
</protein>
<evidence type="ECO:0000313" key="9">
    <source>
        <dbReference type="EMBL" id="CAB4820479.1"/>
    </source>
</evidence>
<dbReference type="PROSITE" id="PS50156">
    <property type="entry name" value="SSD"/>
    <property type="match status" value="1"/>
</dbReference>
<dbReference type="SUPFAM" id="SSF82866">
    <property type="entry name" value="Multidrug efflux transporter AcrB transmembrane domain"/>
    <property type="match status" value="2"/>
</dbReference>
<feature type="transmembrane region" description="Helical" evidence="7">
    <location>
        <begin position="590"/>
        <end position="609"/>
    </location>
</feature>
<feature type="transmembrane region" description="Helical" evidence="7">
    <location>
        <begin position="531"/>
        <end position="554"/>
    </location>
</feature>
<dbReference type="PANTHER" id="PTHR33406">
    <property type="entry name" value="MEMBRANE PROTEIN MJ1562-RELATED"/>
    <property type="match status" value="1"/>
</dbReference>
<dbReference type="PANTHER" id="PTHR33406:SF6">
    <property type="entry name" value="MEMBRANE PROTEIN YDGH-RELATED"/>
    <property type="match status" value="1"/>
</dbReference>
<gene>
    <name evidence="9" type="ORF">UFOPK3164_00380</name>
    <name evidence="10" type="ORF">UFOPK3427_00077</name>
    <name evidence="11" type="ORF">UFOPK4112_01226</name>
</gene>